<evidence type="ECO:0000313" key="2">
    <source>
        <dbReference type="EMBL" id="CUP04289.1"/>
    </source>
</evidence>
<organism evidence="2 3">
    <name type="scientific">Fusicatenibacter saccharivorans</name>
    <dbReference type="NCBI Taxonomy" id="1150298"/>
    <lineage>
        <taxon>Bacteria</taxon>
        <taxon>Bacillati</taxon>
        <taxon>Bacillota</taxon>
        <taxon>Clostridia</taxon>
        <taxon>Lachnospirales</taxon>
        <taxon>Lachnospiraceae</taxon>
        <taxon>Fusicatenibacter</taxon>
    </lineage>
</organism>
<evidence type="ECO:0000313" key="3">
    <source>
        <dbReference type="Proteomes" id="UP000095709"/>
    </source>
</evidence>
<proteinExistence type="predicted"/>
<evidence type="ECO:0000256" key="1">
    <source>
        <dbReference type="SAM" id="MobiDB-lite"/>
    </source>
</evidence>
<dbReference type="RefSeq" id="WP_055265909.1">
    <property type="nucleotide sequence ID" value="NZ_CZAL01000005.1"/>
</dbReference>
<feature type="region of interest" description="Disordered" evidence="1">
    <location>
        <begin position="28"/>
        <end position="47"/>
    </location>
</feature>
<name>A0A174K4Z0_9FIRM</name>
<dbReference type="AlphaFoldDB" id="A0A174K4Z0"/>
<gene>
    <name evidence="2" type="ORF">ERS852498_01097</name>
</gene>
<evidence type="ECO:0008006" key="4">
    <source>
        <dbReference type="Google" id="ProtNLM"/>
    </source>
</evidence>
<dbReference type="EMBL" id="CZAL01000005">
    <property type="protein sequence ID" value="CUP04289.1"/>
    <property type="molecule type" value="Genomic_DNA"/>
</dbReference>
<sequence>MELLIAAGVPSALTAFCFWLIERRMQKRAEEEKEERNRRQKDLDEKEKRREELQYITLEALDGCLSLSEATAKAVQRIPDAKCNGDMHSALGYELEKKHDLENFLRRQGVDRVVEE</sequence>
<protein>
    <recommendedName>
        <fullName evidence="4">Serine/threonine protein kinase</fullName>
    </recommendedName>
</protein>
<reference evidence="2 3" key="1">
    <citation type="submission" date="2015-09" db="EMBL/GenBank/DDBJ databases">
        <authorList>
            <consortium name="Pathogen Informatics"/>
        </authorList>
    </citation>
    <scope>NUCLEOTIDE SEQUENCE [LARGE SCALE GENOMIC DNA]</scope>
    <source>
        <strain evidence="2 3">2789STDY5834885</strain>
    </source>
</reference>
<accession>A0A174K4Z0</accession>
<dbReference type="Proteomes" id="UP000095709">
    <property type="component" value="Unassembled WGS sequence"/>
</dbReference>